<evidence type="ECO:0000256" key="1">
    <source>
        <dbReference type="ARBA" id="ARBA00022553"/>
    </source>
</evidence>
<dbReference type="SUPFAM" id="SSF52172">
    <property type="entry name" value="CheY-like"/>
    <property type="match status" value="1"/>
</dbReference>
<proteinExistence type="predicted"/>
<dbReference type="InterPro" id="IPR050595">
    <property type="entry name" value="Bact_response_regulator"/>
</dbReference>
<evidence type="ECO:0000259" key="3">
    <source>
        <dbReference type="PROSITE" id="PS50110"/>
    </source>
</evidence>
<dbReference type="AlphaFoldDB" id="A0A8J6QTG0"/>
<dbReference type="Gene3D" id="3.40.50.2300">
    <property type="match status" value="1"/>
</dbReference>
<evidence type="ECO:0000313" key="5">
    <source>
        <dbReference type="Proteomes" id="UP000632828"/>
    </source>
</evidence>
<dbReference type="PROSITE" id="PS50110">
    <property type="entry name" value="RESPONSE_REGULATORY"/>
    <property type="match status" value="1"/>
</dbReference>
<accession>A0A8J6QTG0</accession>
<dbReference type="GO" id="GO:0000160">
    <property type="term" value="P:phosphorelay signal transduction system"/>
    <property type="evidence" value="ECO:0007669"/>
    <property type="project" value="InterPro"/>
</dbReference>
<reference evidence="4" key="1">
    <citation type="submission" date="2020-09" db="EMBL/GenBank/DDBJ databases">
        <title>Pelobacter alkaliphilus sp. nov., a novel anaerobic arsenate-reducing bacterium from terrestrial mud volcano.</title>
        <authorList>
            <person name="Khomyakova M.A."/>
            <person name="Merkel A.Y."/>
            <person name="Slobodkin A.I."/>
        </authorList>
    </citation>
    <scope>NUCLEOTIDE SEQUENCE</scope>
    <source>
        <strain evidence="4">M08fum</strain>
    </source>
</reference>
<name>A0A8J6QTG0_9BACT</name>
<dbReference type="Pfam" id="PF00072">
    <property type="entry name" value="Response_reg"/>
    <property type="match status" value="1"/>
</dbReference>
<dbReference type="EMBL" id="JACWUN010000020">
    <property type="protein sequence ID" value="MBD1401755.1"/>
    <property type="molecule type" value="Genomic_DNA"/>
</dbReference>
<comment type="caution">
    <text evidence="4">The sequence shown here is derived from an EMBL/GenBank/DDBJ whole genome shotgun (WGS) entry which is preliminary data.</text>
</comment>
<dbReference type="PANTHER" id="PTHR44591">
    <property type="entry name" value="STRESS RESPONSE REGULATOR PROTEIN 1"/>
    <property type="match status" value="1"/>
</dbReference>
<dbReference type="CDD" id="cd00156">
    <property type="entry name" value="REC"/>
    <property type="match status" value="1"/>
</dbReference>
<organism evidence="4 5">
    <name type="scientific">Pelovirga terrestris</name>
    <dbReference type="NCBI Taxonomy" id="2771352"/>
    <lineage>
        <taxon>Bacteria</taxon>
        <taxon>Pseudomonadati</taxon>
        <taxon>Thermodesulfobacteriota</taxon>
        <taxon>Desulfuromonadia</taxon>
        <taxon>Geobacterales</taxon>
        <taxon>Geobacteraceae</taxon>
        <taxon>Pelovirga</taxon>
    </lineage>
</organism>
<dbReference type="SMART" id="SM00448">
    <property type="entry name" value="REC"/>
    <property type="match status" value="1"/>
</dbReference>
<dbReference type="Proteomes" id="UP000632828">
    <property type="component" value="Unassembled WGS sequence"/>
</dbReference>
<feature type="domain" description="Response regulatory" evidence="3">
    <location>
        <begin position="5"/>
        <end position="128"/>
    </location>
</feature>
<keyword evidence="1 2" id="KW-0597">Phosphoprotein</keyword>
<keyword evidence="5" id="KW-1185">Reference proteome</keyword>
<dbReference type="InterPro" id="IPR001789">
    <property type="entry name" value="Sig_transdc_resp-reg_receiver"/>
</dbReference>
<evidence type="ECO:0000256" key="2">
    <source>
        <dbReference type="PROSITE-ProRule" id="PRU00169"/>
    </source>
</evidence>
<protein>
    <submittedName>
        <fullName evidence="4">Response regulator</fullName>
    </submittedName>
</protein>
<evidence type="ECO:0000313" key="4">
    <source>
        <dbReference type="EMBL" id="MBD1401755.1"/>
    </source>
</evidence>
<dbReference type="PANTHER" id="PTHR44591:SF24">
    <property type="entry name" value="PROTEIN-GLUTAMATE METHYLESTERASE_PROTEIN-GLUTAMINE GLUTAMINASE 1"/>
    <property type="match status" value="1"/>
</dbReference>
<dbReference type="RefSeq" id="WP_191157668.1">
    <property type="nucleotide sequence ID" value="NZ_JACWUN010000020.1"/>
</dbReference>
<gene>
    <name evidence="4" type="ORF">ICT70_13905</name>
</gene>
<dbReference type="InterPro" id="IPR011006">
    <property type="entry name" value="CheY-like_superfamily"/>
</dbReference>
<feature type="modified residue" description="4-aspartylphosphate" evidence="2">
    <location>
        <position position="61"/>
    </location>
</feature>
<sequence length="128" mass="14472">MPPKVVLLFEDNRLYRELMTEILTEQDFQVTAFADPVRYVASENRCDHCGGNVCADALITDNQMPGMSGLELIQWITDSGCKLPKHRRAVISGSWSSEEYDQAQQLGCKIFQKPASVDEIYQWLDAGQ</sequence>